<keyword evidence="1" id="KW-0472">Membrane</keyword>
<dbReference type="InterPro" id="IPR012336">
    <property type="entry name" value="Thioredoxin-like_fold"/>
</dbReference>
<dbReference type="RefSeq" id="WP_239676534.1">
    <property type="nucleotide sequence ID" value="NZ_CP070499.1"/>
</dbReference>
<gene>
    <name evidence="3" type="ORF">JQS43_23405</name>
</gene>
<accession>A0A895Y9G7</accession>
<dbReference type="Gene3D" id="3.40.30.10">
    <property type="entry name" value="Glutaredoxin"/>
    <property type="match status" value="1"/>
</dbReference>
<proteinExistence type="predicted"/>
<dbReference type="EMBL" id="CP070499">
    <property type="protein sequence ID" value="QSB14404.1"/>
    <property type="molecule type" value="Genomic_DNA"/>
</dbReference>
<dbReference type="AlphaFoldDB" id="A0A895Y9G7"/>
<evidence type="ECO:0000313" key="3">
    <source>
        <dbReference type="EMBL" id="QSB14404.1"/>
    </source>
</evidence>
<keyword evidence="4" id="KW-1185">Reference proteome</keyword>
<dbReference type="SUPFAM" id="SSF52833">
    <property type="entry name" value="Thioredoxin-like"/>
    <property type="match status" value="1"/>
</dbReference>
<dbReference type="Proteomes" id="UP000662857">
    <property type="component" value="Chromosome"/>
</dbReference>
<dbReference type="Pfam" id="PF13462">
    <property type="entry name" value="Thioredoxin_4"/>
    <property type="match status" value="1"/>
</dbReference>
<reference evidence="3" key="1">
    <citation type="submission" date="2021-02" db="EMBL/GenBank/DDBJ databases">
        <title>Natrosporangium hydrolyticum gen. nov., sp. nov, a haloalkaliphilic actinobacterium from a soda solonchak soil.</title>
        <authorList>
            <person name="Sorokin D.Y."/>
            <person name="Khijniak T.V."/>
            <person name="Zakharycheva A.P."/>
            <person name="Boueva O.V."/>
            <person name="Ariskina E.V."/>
            <person name="Hahnke R.L."/>
            <person name="Bunk B."/>
            <person name="Sproer C."/>
            <person name="Schumann P."/>
            <person name="Evtushenko L.I."/>
            <person name="Kublanov I.V."/>
        </authorList>
    </citation>
    <scope>NUCLEOTIDE SEQUENCE</scope>
    <source>
        <strain evidence="3">DSM 106523</strain>
    </source>
</reference>
<dbReference type="InterPro" id="IPR036249">
    <property type="entry name" value="Thioredoxin-like_sf"/>
</dbReference>
<feature type="domain" description="Thioredoxin-like fold" evidence="2">
    <location>
        <begin position="69"/>
        <end position="228"/>
    </location>
</feature>
<organism evidence="3 4">
    <name type="scientific">Natronosporangium hydrolyticum</name>
    <dbReference type="NCBI Taxonomy" id="2811111"/>
    <lineage>
        <taxon>Bacteria</taxon>
        <taxon>Bacillati</taxon>
        <taxon>Actinomycetota</taxon>
        <taxon>Actinomycetes</taxon>
        <taxon>Micromonosporales</taxon>
        <taxon>Micromonosporaceae</taxon>
        <taxon>Natronosporangium</taxon>
    </lineage>
</organism>
<protein>
    <submittedName>
        <fullName evidence="3">Thioredoxin domain-containing protein</fullName>
    </submittedName>
</protein>
<keyword evidence="1" id="KW-1133">Transmembrane helix</keyword>
<sequence length="237" mass="24551">MTKRTARQRRAQRAAQTPQSARWVSIVAVAGLLAAGLVGIGIWQAGRPGDVAVPAAATEDEAGLPVGDGPVVVEVYLDFLCPACQQFDQASRPVLDEYLADDVVTLVYRPIAILDDRTSTRYSTRAAAAAGCAADSGILDEFVDELLAVAPQPGSVGLTDADISGVGAQAGAMDATFDQCVRDGDYRDWVGFATEAAADQGVHGTPTVLVDGARLESLSVPALVEAVDAAALRQLGN</sequence>
<evidence type="ECO:0000259" key="2">
    <source>
        <dbReference type="Pfam" id="PF13462"/>
    </source>
</evidence>
<evidence type="ECO:0000256" key="1">
    <source>
        <dbReference type="SAM" id="Phobius"/>
    </source>
</evidence>
<name>A0A895Y9G7_9ACTN</name>
<evidence type="ECO:0000313" key="4">
    <source>
        <dbReference type="Proteomes" id="UP000662857"/>
    </source>
</evidence>
<dbReference type="CDD" id="cd02972">
    <property type="entry name" value="DsbA_family"/>
    <property type="match status" value="1"/>
</dbReference>
<dbReference type="KEGG" id="nhy:JQS43_23405"/>
<feature type="transmembrane region" description="Helical" evidence="1">
    <location>
        <begin position="21"/>
        <end position="43"/>
    </location>
</feature>
<keyword evidence="1" id="KW-0812">Transmembrane</keyword>